<accession>A0A0K8MXQ7</accession>
<organism evidence="2">
    <name type="scientific">Longilinea arvoryzae</name>
    <dbReference type="NCBI Taxonomy" id="360412"/>
    <lineage>
        <taxon>Bacteria</taxon>
        <taxon>Bacillati</taxon>
        <taxon>Chloroflexota</taxon>
        <taxon>Anaerolineae</taxon>
        <taxon>Anaerolineales</taxon>
        <taxon>Anaerolineaceae</taxon>
        <taxon>Longilinea</taxon>
    </lineage>
</organism>
<proteinExistence type="predicted"/>
<dbReference type="EMBL" id="DF967973">
    <property type="protein sequence ID" value="GAP16043.1"/>
    <property type="molecule type" value="Genomic_DNA"/>
</dbReference>
<feature type="chain" id="PRO_5005512960" evidence="1">
    <location>
        <begin position="31"/>
        <end position="175"/>
    </location>
</feature>
<reference evidence="2" key="1">
    <citation type="submission" date="2015-07" db="EMBL/GenBank/DDBJ databases">
        <title>Draft Genome Sequences of Anaerolinea thermolimosa IMO-1, Bellilinea caldifistulae GOMI-1, Leptolinea tardivitalis YMTK-2, Levilinea saccharolytica KIBI-1,Longilinea arvoryzae KOME-1, Previously Described as Members of the Anaerolineaceae (Chloroflexi).</title>
        <authorList>
            <person name="Sekiguchi Y."/>
            <person name="Ohashi A."/>
            <person name="Matsuura N."/>
            <person name="Tourlousse M.D."/>
        </authorList>
    </citation>
    <scope>NUCLEOTIDE SEQUENCE [LARGE SCALE GENOMIC DNA]</scope>
    <source>
        <strain evidence="2">KOME-1</strain>
    </source>
</reference>
<name>A0A0K8MXQ7_9CHLR</name>
<dbReference type="AlphaFoldDB" id="A0A0K8MXQ7"/>
<evidence type="ECO:0000313" key="3">
    <source>
        <dbReference type="Proteomes" id="UP000055060"/>
    </source>
</evidence>
<protein>
    <submittedName>
        <fullName evidence="2">Uncharacterized protein</fullName>
    </submittedName>
</protein>
<keyword evidence="3" id="KW-1185">Reference proteome</keyword>
<evidence type="ECO:0000313" key="2">
    <source>
        <dbReference type="EMBL" id="GAP16043.1"/>
    </source>
</evidence>
<dbReference type="RefSeq" id="WP_075075430.1">
    <property type="nucleotide sequence ID" value="NZ_DF967973.1"/>
</dbReference>
<dbReference type="Proteomes" id="UP000055060">
    <property type="component" value="Unassembled WGS sequence"/>
</dbReference>
<evidence type="ECO:0000256" key="1">
    <source>
        <dbReference type="SAM" id="SignalP"/>
    </source>
</evidence>
<sequence length="175" mass="18609">MLRMNRFFTLVTVLALVLFASQSTSTFVLAQDSDPTGAGPSDTSGPGTDSAVLAAAVPGGPGYIAISPFEFTPYISPSFPGQPPNYSFQSIYNPGPNASWFDAPLLLPNGVIITKLVAYYYDNNQTGNMAVYLYQCPLGWEGCNTMASVSTTGYSDSFRTAEDTTIAYSSIDTSS</sequence>
<gene>
    <name evidence="2" type="ORF">LARV_03839</name>
</gene>
<keyword evidence="1" id="KW-0732">Signal</keyword>
<feature type="signal peptide" evidence="1">
    <location>
        <begin position="1"/>
        <end position="30"/>
    </location>
</feature>